<evidence type="ECO:0000313" key="1">
    <source>
        <dbReference type="EMBL" id="QVL19181.1"/>
    </source>
</evidence>
<accession>A0ABX8DSA0</accession>
<dbReference type="RefSeq" id="WP_213606701.1">
    <property type="nucleotide sequence ID" value="NZ_CP074676.1"/>
</dbReference>
<dbReference type="GeneID" id="87478781"/>
<sequence length="226" mass="24562">MIFFSRTVKGQAREDNRDALGALFDGVRGVFVIADGTSRPGSGDLARTLTNHLINDYQNRLAQGFSDSSRESVALLLRGLMQDAHASLYSNGFEGSASYLVAVVVAGFLAVAYEGDCCAGVVMSGGTVSWLTAPHCLANWRRDRSHRQLATDSGRHHISRCFKARKQPDPEIVTRAMGKGEKLVLATDGFWADLSDMVQARLLEADWTAAPEVDDDASWIVVQMPA</sequence>
<reference evidence="1 2" key="1">
    <citation type="journal article" date="2016" name="J. Hazard. Mater.">
        <title>A newly isolated Pseudomonas putida S-1 strain for batch-mode-propanethiol degradation and continuous treatment of propanethiol-containing waste gas.</title>
        <authorList>
            <person name="Chen D.Z."/>
            <person name="Sun Y.M."/>
            <person name="Han L.M."/>
            <person name="Chen J."/>
            <person name="Ye J.X."/>
            <person name="Chen J.M."/>
        </authorList>
    </citation>
    <scope>NUCLEOTIDE SEQUENCE [LARGE SCALE GENOMIC DNA]</scope>
    <source>
        <strain evidence="1 2">S-1</strain>
    </source>
</reference>
<proteinExistence type="predicted"/>
<name>A0ABX8DSA0_9PSED</name>
<dbReference type="SUPFAM" id="SSF81606">
    <property type="entry name" value="PP2C-like"/>
    <property type="match status" value="1"/>
</dbReference>
<dbReference type="InterPro" id="IPR036457">
    <property type="entry name" value="PPM-type-like_dom_sf"/>
</dbReference>
<organism evidence="1 2">
    <name type="scientific">Pseudomonas qingdaonensis</name>
    <dbReference type="NCBI Taxonomy" id="2056231"/>
    <lineage>
        <taxon>Bacteria</taxon>
        <taxon>Pseudomonadati</taxon>
        <taxon>Pseudomonadota</taxon>
        <taxon>Gammaproteobacteria</taxon>
        <taxon>Pseudomonadales</taxon>
        <taxon>Pseudomonadaceae</taxon>
        <taxon>Pseudomonas</taxon>
    </lineage>
</organism>
<evidence type="ECO:0000313" key="2">
    <source>
        <dbReference type="Proteomes" id="UP000678154"/>
    </source>
</evidence>
<dbReference type="EMBL" id="CP074676">
    <property type="protein sequence ID" value="QVL19181.1"/>
    <property type="molecule type" value="Genomic_DNA"/>
</dbReference>
<protein>
    <submittedName>
        <fullName evidence="1">Protein phosphatase 2C domain-containing protein</fullName>
    </submittedName>
</protein>
<gene>
    <name evidence="1" type="ORF">KH389_00955</name>
</gene>
<keyword evidence="2" id="KW-1185">Reference proteome</keyword>
<dbReference type="Gene3D" id="3.60.40.10">
    <property type="entry name" value="PPM-type phosphatase domain"/>
    <property type="match status" value="1"/>
</dbReference>
<dbReference type="Proteomes" id="UP000678154">
    <property type="component" value="Chromosome"/>
</dbReference>